<protein>
    <submittedName>
        <fullName evidence="2">Uncharacterized protein</fullName>
    </submittedName>
</protein>
<sequence>MIARTGKNSHWGQFLLIAFLVLLPTIAYPHAFGRRYDLPLPLSFYLSAAAIAVAASFVVTFFFMRPNPARRLQSRFLLKPRLTILLCNLLRLLGLFVLILILTTALIGDASPTKNLATVTVWVLWWVGMTLFTALIINLWPLLNPFYTIAQWVCRFMPTQPQPLPTIASYVAVSGFLFLSWIELVSDISETPVQLFWLIIIYLFFSCLCARRYGIDTWFKHADPLTRMFDFFGRVAPLGFTPATGLVIRLPGSGLIQSAETQSKKPSVIFIIALISVVLFDGLSETPIWQEILNFITQSPAWRPLLLDMKSMGIDILALLKTSGLLIVFLAAIVTYCVLCFFIWLAVSRRVPLGIIAWRFAPSLLPIAIAYHLAHYISYLLLAGQLILPILSDPFAMGWDLFGTRVLRIDLSVINAEDVWWIAMAAIIIGHIIAVFVSHHEAQLLFPQRTLAIRSQIPMMIFMALLTFCSLWILAQPIIN</sequence>
<dbReference type="EMBL" id="UOFO01000119">
    <property type="protein sequence ID" value="VAW87342.1"/>
    <property type="molecule type" value="Genomic_DNA"/>
</dbReference>
<feature type="transmembrane region" description="Helical" evidence="1">
    <location>
        <begin position="194"/>
        <end position="210"/>
    </location>
</feature>
<evidence type="ECO:0000313" key="2">
    <source>
        <dbReference type="EMBL" id="VAW87342.1"/>
    </source>
</evidence>
<feature type="transmembrane region" description="Helical" evidence="1">
    <location>
        <begin position="85"/>
        <end position="107"/>
    </location>
</feature>
<feature type="transmembrane region" description="Helical" evidence="1">
    <location>
        <begin position="268"/>
        <end position="284"/>
    </location>
</feature>
<feature type="transmembrane region" description="Helical" evidence="1">
    <location>
        <begin position="325"/>
        <end position="347"/>
    </location>
</feature>
<feature type="transmembrane region" description="Helical" evidence="1">
    <location>
        <begin position="419"/>
        <end position="438"/>
    </location>
</feature>
<keyword evidence="1" id="KW-0812">Transmembrane</keyword>
<proteinExistence type="predicted"/>
<keyword evidence="1" id="KW-0472">Membrane</keyword>
<feature type="transmembrane region" description="Helical" evidence="1">
    <location>
        <begin position="43"/>
        <end position="64"/>
    </location>
</feature>
<keyword evidence="1" id="KW-1133">Transmembrane helix</keyword>
<gene>
    <name evidence="2" type="ORF">MNBD_GAMMA16-274</name>
</gene>
<feature type="transmembrane region" description="Helical" evidence="1">
    <location>
        <begin position="459"/>
        <end position="479"/>
    </location>
</feature>
<reference evidence="2" key="1">
    <citation type="submission" date="2018-06" db="EMBL/GenBank/DDBJ databases">
        <authorList>
            <person name="Zhirakovskaya E."/>
        </authorList>
    </citation>
    <scope>NUCLEOTIDE SEQUENCE</scope>
</reference>
<name>A0A3B0ZJ04_9ZZZZ</name>
<organism evidence="2">
    <name type="scientific">hydrothermal vent metagenome</name>
    <dbReference type="NCBI Taxonomy" id="652676"/>
    <lineage>
        <taxon>unclassified sequences</taxon>
        <taxon>metagenomes</taxon>
        <taxon>ecological metagenomes</taxon>
    </lineage>
</organism>
<feature type="transmembrane region" description="Helical" evidence="1">
    <location>
        <begin position="164"/>
        <end position="182"/>
    </location>
</feature>
<dbReference type="AlphaFoldDB" id="A0A3B0ZJ04"/>
<accession>A0A3B0ZJ04</accession>
<feature type="transmembrane region" description="Helical" evidence="1">
    <location>
        <begin position="119"/>
        <end position="143"/>
    </location>
</feature>
<evidence type="ECO:0000256" key="1">
    <source>
        <dbReference type="SAM" id="Phobius"/>
    </source>
</evidence>